<dbReference type="Pfam" id="PF09326">
    <property type="entry name" value="NADH_dhqG_C"/>
    <property type="match status" value="1"/>
</dbReference>
<dbReference type="PANTHER" id="PTHR43105:SF13">
    <property type="entry name" value="NADH-UBIQUINONE OXIDOREDUCTASE 75 KDA SUBUNIT, MITOCHONDRIAL"/>
    <property type="match status" value="1"/>
</dbReference>
<dbReference type="Pfam" id="PF00384">
    <property type="entry name" value="Molybdopterin"/>
    <property type="match status" value="1"/>
</dbReference>
<sequence length="673" mass="72105">MPKVTVDGVELEVPAGATVLQACELAGKEVPRFCYHERLSIAGNCRMCLVEVAPGPPKPQASCALPAAEGQVIKTDSPMVKKAREGVMEFLLINHPLDCPICDQGGECDLQDQSVAYGRGQSRYHEHKRAVTEKTMGPLIKTTMTRCIHCTRCVRFSEEIAGVDEIGALYRGEAMQITTYLERAARHEMSANVIDLCPVGALTSRPYAFEARPWELKKTLSIDVSDAIGANIRLDSRGREVLRILPRVNDDVNEEWISDKARFEVDGLTRRRLDQPWLRKNGKLVAASWDEAFAAVAKVKPGSSIAAIAGDLVDCETMFAARALVSALGSSLLEGRQTGMSYAADNLAAVNFNTTLAGIENADAILIVGSHVRWEAPLVNARLRKAVKRGARVFVVGPQWETTFQAEFLGEDAAVLGKLPAHVGEVFKGAARPAVILGGAGLAKGALGPALALAEDWNLVRTLDDGSAWNGFNVLHMAASRMGGLMLGYAQKGGIADIVAAKPKLLLSLGADEVDYAKFSDSIIVYIGHHGDKGAHAADVILPAAAFTEKAGTYVNTEGRVQFAEKAVFAPGDAREDWTILRALADALKVSVGFDSFEELRAAMAKAVPALGTEGLADYGKLPKAPKGGKAEGVIAYPIADFYLTNPIARASETMQRCSAELLHGQDFAEAAE</sequence>
<dbReference type="PROSITE" id="PS51669">
    <property type="entry name" value="4FE4S_MOW_BIS_MGD"/>
    <property type="match status" value="1"/>
</dbReference>
<dbReference type="Gene3D" id="3.30.70.20">
    <property type="match status" value="1"/>
</dbReference>
<dbReference type="EMBL" id="JBHRTQ010000007">
    <property type="protein sequence ID" value="MFC3174256.1"/>
    <property type="molecule type" value="Genomic_DNA"/>
</dbReference>
<comment type="similarity">
    <text evidence="2 10">Belongs to the complex I 75 kDa subunit family.</text>
</comment>
<evidence type="ECO:0000256" key="1">
    <source>
        <dbReference type="ARBA" id="ARBA00001966"/>
    </source>
</evidence>
<dbReference type="Gene3D" id="3.40.228.10">
    <property type="entry name" value="Dimethylsulfoxide Reductase, domain 2"/>
    <property type="match status" value="1"/>
</dbReference>
<comment type="function">
    <text evidence="10">NDH-1 shuttles electrons from NADH, via FMN and iron-sulfur (Fe-S) centers, to quinones in the respiratory chain. Couples the redox reaction to proton translocation (for every two electrons transferred, four hydrogen ions are translocated across the cytoplasmic membrane), and thus conserves the redox energy in a proton gradient.</text>
</comment>
<evidence type="ECO:0000313" key="15">
    <source>
        <dbReference type="Proteomes" id="UP001595604"/>
    </source>
</evidence>
<evidence type="ECO:0000259" key="13">
    <source>
        <dbReference type="PROSITE" id="PS51839"/>
    </source>
</evidence>
<dbReference type="Gene3D" id="3.40.50.740">
    <property type="match status" value="1"/>
</dbReference>
<dbReference type="InterPro" id="IPR006656">
    <property type="entry name" value="Mopterin_OxRdtase"/>
</dbReference>
<keyword evidence="10" id="KW-0874">Quinone</keyword>
<protein>
    <recommendedName>
        <fullName evidence="10">NADH-quinone oxidoreductase</fullName>
        <ecNumber evidence="10">7.1.1.-</ecNumber>
    </recommendedName>
</protein>
<evidence type="ECO:0000256" key="3">
    <source>
        <dbReference type="ARBA" id="ARBA00022485"/>
    </source>
</evidence>
<name>A0ABV7INJ4_9SPHN</name>
<dbReference type="SUPFAM" id="SSF53706">
    <property type="entry name" value="Formate dehydrogenase/DMSO reductase, domains 1-3"/>
    <property type="match status" value="1"/>
</dbReference>
<feature type="domain" description="2Fe-2S ferredoxin-type" evidence="11">
    <location>
        <begin position="2"/>
        <end position="79"/>
    </location>
</feature>
<dbReference type="InterPro" id="IPR001041">
    <property type="entry name" value="2Fe-2S_ferredoxin-type"/>
</dbReference>
<evidence type="ECO:0000256" key="6">
    <source>
        <dbReference type="ARBA" id="ARBA00023004"/>
    </source>
</evidence>
<dbReference type="Pfam" id="PF13510">
    <property type="entry name" value="Fer2_4"/>
    <property type="match status" value="1"/>
</dbReference>
<organism evidence="14 15">
    <name type="scientific">Novosphingobium bradum</name>
    <dbReference type="NCBI Taxonomy" id="1737444"/>
    <lineage>
        <taxon>Bacteria</taxon>
        <taxon>Pseudomonadati</taxon>
        <taxon>Pseudomonadota</taxon>
        <taxon>Alphaproteobacteria</taxon>
        <taxon>Sphingomonadales</taxon>
        <taxon>Sphingomonadaceae</taxon>
        <taxon>Novosphingobium</taxon>
    </lineage>
</organism>
<dbReference type="PANTHER" id="PTHR43105">
    <property type="entry name" value="RESPIRATORY NITRATE REDUCTASE"/>
    <property type="match status" value="1"/>
</dbReference>
<dbReference type="Gene3D" id="3.10.20.740">
    <property type="match status" value="1"/>
</dbReference>
<keyword evidence="10" id="KW-0001">2Fe-2S</keyword>
<feature type="domain" description="4Fe-4S Mo/W bis-MGD-type" evidence="12">
    <location>
        <begin position="216"/>
        <end position="272"/>
    </location>
</feature>
<evidence type="ECO:0000256" key="7">
    <source>
        <dbReference type="ARBA" id="ARBA00023014"/>
    </source>
</evidence>
<dbReference type="Pfam" id="PF10588">
    <property type="entry name" value="NADH-G_4Fe-4S_3"/>
    <property type="match status" value="1"/>
</dbReference>
<evidence type="ECO:0000256" key="10">
    <source>
        <dbReference type="RuleBase" id="RU003525"/>
    </source>
</evidence>
<dbReference type="InterPro" id="IPR000283">
    <property type="entry name" value="NADH_UbQ_OxRdtase_75kDa_su_CS"/>
</dbReference>
<evidence type="ECO:0000259" key="11">
    <source>
        <dbReference type="PROSITE" id="PS51085"/>
    </source>
</evidence>
<proteinExistence type="inferred from homology"/>
<dbReference type="InterPro" id="IPR015405">
    <property type="entry name" value="NDUFS1-like_C"/>
</dbReference>
<dbReference type="InterPro" id="IPR010228">
    <property type="entry name" value="NADH_UbQ_OxRdtase_Gsu"/>
</dbReference>
<feature type="domain" description="4Fe-4S His(Cys)3-ligated-type" evidence="13">
    <location>
        <begin position="79"/>
        <end position="118"/>
    </location>
</feature>
<evidence type="ECO:0000313" key="14">
    <source>
        <dbReference type="EMBL" id="MFC3174256.1"/>
    </source>
</evidence>
<dbReference type="InterPro" id="IPR019574">
    <property type="entry name" value="NADH_UbQ_OxRdtase_Gsu_4Fe4S-bd"/>
</dbReference>
<comment type="catalytic activity">
    <reaction evidence="9 10">
        <text>a quinone + NADH + 5 H(+)(in) = a quinol + NAD(+) + 4 H(+)(out)</text>
        <dbReference type="Rhea" id="RHEA:57888"/>
        <dbReference type="ChEBI" id="CHEBI:15378"/>
        <dbReference type="ChEBI" id="CHEBI:24646"/>
        <dbReference type="ChEBI" id="CHEBI:57540"/>
        <dbReference type="ChEBI" id="CHEBI:57945"/>
        <dbReference type="ChEBI" id="CHEBI:132124"/>
    </reaction>
</comment>
<dbReference type="SMART" id="SM00929">
    <property type="entry name" value="NADH-G_4Fe-4S_3"/>
    <property type="match status" value="1"/>
</dbReference>
<dbReference type="SUPFAM" id="SSF54862">
    <property type="entry name" value="4Fe-4S ferredoxins"/>
    <property type="match status" value="1"/>
</dbReference>
<dbReference type="InterPro" id="IPR054351">
    <property type="entry name" value="NADH_UbQ_OxRdtase_ferredoxin"/>
</dbReference>
<dbReference type="PROSITE" id="PS00641">
    <property type="entry name" value="COMPLEX1_75K_1"/>
    <property type="match status" value="1"/>
</dbReference>
<comment type="cofactor">
    <cofactor evidence="1 10">
        <name>[4Fe-4S] cluster</name>
        <dbReference type="ChEBI" id="CHEBI:49883"/>
    </cofactor>
</comment>
<evidence type="ECO:0000256" key="9">
    <source>
        <dbReference type="ARBA" id="ARBA00047712"/>
    </source>
</evidence>
<keyword evidence="7 10" id="KW-0411">Iron-sulfur</keyword>
<keyword evidence="4 10" id="KW-0479">Metal-binding</keyword>
<dbReference type="PROSITE" id="PS51839">
    <property type="entry name" value="4FE4S_HC3"/>
    <property type="match status" value="1"/>
</dbReference>
<keyword evidence="15" id="KW-1185">Reference proteome</keyword>
<comment type="caution">
    <text evidence="14">The sequence shown here is derived from an EMBL/GenBank/DDBJ whole genome shotgun (WGS) entry which is preliminary data.</text>
</comment>
<dbReference type="PROSITE" id="PS00643">
    <property type="entry name" value="COMPLEX1_75K_3"/>
    <property type="match status" value="1"/>
</dbReference>
<evidence type="ECO:0000256" key="2">
    <source>
        <dbReference type="ARBA" id="ARBA00005404"/>
    </source>
</evidence>
<dbReference type="PROSITE" id="PS00642">
    <property type="entry name" value="COMPLEX1_75K_2"/>
    <property type="match status" value="1"/>
</dbReference>
<evidence type="ECO:0000256" key="4">
    <source>
        <dbReference type="ARBA" id="ARBA00022723"/>
    </source>
</evidence>
<dbReference type="CDD" id="cd00207">
    <property type="entry name" value="fer2"/>
    <property type="match status" value="1"/>
</dbReference>
<dbReference type="PROSITE" id="PS51257">
    <property type="entry name" value="PROKAR_LIPOPROTEIN"/>
    <property type="match status" value="1"/>
</dbReference>
<dbReference type="EC" id="7.1.1.-" evidence="10"/>
<evidence type="ECO:0000256" key="5">
    <source>
        <dbReference type="ARBA" id="ARBA00022967"/>
    </source>
</evidence>
<comment type="cofactor">
    <cofactor evidence="10">
        <name>[2Fe-2S] cluster</name>
        <dbReference type="ChEBI" id="CHEBI:190135"/>
    </cofactor>
    <text evidence="10">Binds 1 [2Fe-2S] cluster per subunit.</text>
</comment>
<reference evidence="15" key="1">
    <citation type="journal article" date="2019" name="Int. J. Syst. Evol. Microbiol.">
        <title>The Global Catalogue of Microorganisms (GCM) 10K type strain sequencing project: providing services to taxonomists for standard genome sequencing and annotation.</title>
        <authorList>
            <consortium name="The Broad Institute Genomics Platform"/>
            <consortium name="The Broad Institute Genome Sequencing Center for Infectious Disease"/>
            <person name="Wu L."/>
            <person name="Ma J."/>
        </authorList>
    </citation>
    <scope>NUCLEOTIDE SEQUENCE [LARGE SCALE GENOMIC DNA]</scope>
    <source>
        <strain evidence="15">KCTC 42984</strain>
    </source>
</reference>
<dbReference type="PROSITE" id="PS51085">
    <property type="entry name" value="2FE2S_FER_2"/>
    <property type="match status" value="1"/>
</dbReference>
<keyword evidence="5 10" id="KW-1278">Translocase</keyword>
<keyword evidence="6 10" id="KW-0408">Iron</keyword>
<dbReference type="InterPro" id="IPR050123">
    <property type="entry name" value="Prok_molybdopt-oxidoreductase"/>
</dbReference>
<dbReference type="InterPro" id="IPR036010">
    <property type="entry name" value="2Fe-2S_ferredoxin-like_sf"/>
</dbReference>
<dbReference type="Gene3D" id="3.30.200.210">
    <property type="match status" value="1"/>
</dbReference>
<evidence type="ECO:0000256" key="8">
    <source>
        <dbReference type="ARBA" id="ARBA00023027"/>
    </source>
</evidence>
<dbReference type="Pfam" id="PF22151">
    <property type="entry name" value="Fer4_NDSU1"/>
    <property type="match status" value="1"/>
</dbReference>
<accession>A0ABV7INJ4</accession>
<keyword evidence="8 10" id="KW-0520">NAD</keyword>
<dbReference type="Pfam" id="PF22117">
    <property type="entry name" value="Fer4_Nqo3"/>
    <property type="match status" value="1"/>
</dbReference>
<dbReference type="SUPFAM" id="SSF54292">
    <property type="entry name" value="2Fe-2S ferredoxin-like"/>
    <property type="match status" value="1"/>
</dbReference>
<dbReference type="Proteomes" id="UP001595604">
    <property type="component" value="Unassembled WGS sequence"/>
</dbReference>
<evidence type="ECO:0000259" key="12">
    <source>
        <dbReference type="PROSITE" id="PS51669"/>
    </source>
</evidence>
<keyword evidence="3 10" id="KW-0004">4Fe-4S</keyword>
<dbReference type="RefSeq" id="WP_379509623.1">
    <property type="nucleotide sequence ID" value="NZ_JBHRTQ010000007.1"/>
</dbReference>
<dbReference type="InterPro" id="IPR006963">
    <property type="entry name" value="Mopterin_OxRdtase_4Fe-4S_dom"/>
</dbReference>
<dbReference type="NCBIfam" id="TIGR01973">
    <property type="entry name" value="NuoG"/>
    <property type="match status" value="1"/>
</dbReference>
<gene>
    <name evidence="14" type="primary">nuoG</name>
    <name evidence="14" type="ORF">ACFOD9_08330</name>
</gene>